<feature type="domain" description="Cell wall hydrolase SleB" evidence="2">
    <location>
        <begin position="40"/>
        <end position="150"/>
    </location>
</feature>
<evidence type="ECO:0000259" key="2">
    <source>
        <dbReference type="Pfam" id="PF07486"/>
    </source>
</evidence>
<feature type="compositionally biased region" description="Basic and acidic residues" evidence="1">
    <location>
        <begin position="153"/>
        <end position="169"/>
    </location>
</feature>
<evidence type="ECO:0000256" key="1">
    <source>
        <dbReference type="SAM" id="MobiDB-lite"/>
    </source>
</evidence>
<dbReference type="OrthoDB" id="9785345at2"/>
<comment type="caution">
    <text evidence="3">The sequence shown here is derived from an EMBL/GenBank/DDBJ whole genome shotgun (WGS) entry which is preliminary data.</text>
</comment>
<evidence type="ECO:0000313" key="4">
    <source>
        <dbReference type="Proteomes" id="UP000321523"/>
    </source>
</evidence>
<feature type="region of interest" description="Disordered" evidence="1">
    <location>
        <begin position="151"/>
        <end position="175"/>
    </location>
</feature>
<sequence length="175" mass="18150">MSGRRLTPQPDAEATGGAGPAGPGADIELFARTLWSEAAGESLRGIEAVAAVVMNRAATLTEGAIDDACRSFACWSPDNPDLARIADLKAGAGSAAELLFTTCLRIARRAVAGLLEDLTGGATHYHDRSTLPDWTTGREMAAEIGSRLFYKGLPDKGLPDDEGGKDKGGGPRVPS</sequence>
<dbReference type="AlphaFoldDB" id="A0A512DLA8"/>
<keyword evidence="4" id="KW-1185">Reference proteome</keyword>
<dbReference type="EMBL" id="BJYZ01000006">
    <property type="protein sequence ID" value="GEO37261.1"/>
    <property type="molecule type" value="Genomic_DNA"/>
</dbReference>
<protein>
    <recommendedName>
        <fullName evidence="2">Cell wall hydrolase SleB domain-containing protein</fullName>
    </recommendedName>
</protein>
<feature type="region of interest" description="Disordered" evidence="1">
    <location>
        <begin position="1"/>
        <end position="23"/>
    </location>
</feature>
<evidence type="ECO:0000313" key="3">
    <source>
        <dbReference type="EMBL" id="GEO37261.1"/>
    </source>
</evidence>
<dbReference type="Pfam" id="PF07486">
    <property type="entry name" value="Hydrolase_2"/>
    <property type="match status" value="1"/>
</dbReference>
<dbReference type="GO" id="GO:0016787">
    <property type="term" value="F:hydrolase activity"/>
    <property type="evidence" value="ECO:0007669"/>
    <property type="project" value="InterPro"/>
</dbReference>
<dbReference type="InterPro" id="IPR011105">
    <property type="entry name" value="Cell_wall_hydrolase_SleB"/>
</dbReference>
<dbReference type="RefSeq" id="WP_052831973.1">
    <property type="nucleotide sequence ID" value="NZ_BJYZ01000006.1"/>
</dbReference>
<dbReference type="Gene3D" id="1.10.10.2520">
    <property type="entry name" value="Cell wall hydrolase SleB, domain 1"/>
    <property type="match status" value="1"/>
</dbReference>
<reference evidence="3 4" key="1">
    <citation type="submission" date="2019-07" db="EMBL/GenBank/DDBJ databases">
        <title>Whole genome shotgun sequence of Skermanella aerolata NBRC 106429.</title>
        <authorList>
            <person name="Hosoyama A."/>
            <person name="Uohara A."/>
            <person name="Ohji S."/>
            <person name="Ichikawa N."/>
        </authorList>
    </citation>
    <scope>NUCLEOTIDE SEQUENCE [LARGE SCALE GENOMIC DNA]</scope>
    <source>
        <strain evidence="3 4">NBRC 106429</strain>
    </source>
</reference>
<proteinExistence type="predicted"/>
<dbReference type="Proteomes" id="UP000321523">
    <property type="component" value="Unassembled WGS sequence"/>
</dbReference>
<name>A0A512DLA8_9PROT</name>
<dbReference type="InterPro" id="IPR042047">
    <property type="entry name" value="SleB_dom1"/>
</dbReference>
<gene>
    <name evidence="3" type="ORF">SAE02_14090</name>
</gene>
<organism evidence="3 4">
    <name type="scientific">Skermanella aerolata</name>
    <dbReference type="NCBI Taxonomy" id="393310"/>
    <lineage>
        <taxon>Bacteria</taxon>
        <taxon>Pseudomonadati</taxon>
        <taxon>Pseudomonadota</taxon>
        <taxon>Alphaproteobacteria</taxon>
        <taxon>Rhodospirillales</taxon>
        <taxon>Azospirillaceae</taxon>
        <taxon>Skermanella</taxon>
    </lineage>
</organism>
<accession>A0A512DLA8</accession>